<organism evidence="1 2">
    <name type="scientific">Enhygromyxa salina</name>
    <dbReference type="NCBI Taxonomy" id="215803"/>
    <lineage>
        <taxon>Bacteria</taxon>
        <taxon>Pseudomonadati</taxon>
        <taxon>Myxococcota</taxon>
        <taxon>Polyangia</taxon>
        <taxon>Nannocystales</taxon>
        <taxon>Nannocystaceae</taxon>
        <taxon>Enhygromyxa</taxon>
    </lineage>
</organism>
<proteinExistence type="predicted"/>
<accession>A0A2S9YY61</accession>
<dbReference type="RefSeq" id="WP_106087310.1">
    <property type="nucleotide sequence ID" value="NZ_PVNL01000004.1"/>
</dbReference>
<dbReference type="OrthoDB" id="5518686at2"/>
<evidence type="ECO:0000313" key="2">
    <source>
        <dbReference type="Proteomes" id="UP000238823"/>
    </source>
</evidence>
<sequence>MPPHRTIGRGRASTCLGLALLIGSASGCGRDPLPELCPDVDAGELVISELRGDQASDDSFGHYIEIYNDAGRGLDLQGLRVRLRSSGGEQLELFVRDPVELSAGGYAVIGPGLEDDVASWIDYGVAWDISGGTPDENTYPRDFMRYRSGFVELDACGSLIDQAFYETDVLTKTGTMACGNAENPPRASDNDDLSGGCWCVDDLGAEGQPLFGVGLPGSPGEANRCP</sequence>
<comment type="caution">
    <text evidence="1">The sequence shown here is derived from an EMBL/GenBank/DDBJ whole genome shotgun (WGS) entry which is preliminary data.</text>
</comment>
<evidence type="ECO:0008006" key="3">
    <source>
        <dbReference type="Google" id="ProtNLM"/>
    </source>
</evidence>
<dbReference type="Proteomes" id="UP000238823">
    <property type="component" value="Unassembled WGS sequence"/>
</dbReference>
<dbReference type="AlphaFoldDB" id="A0A2S9YY61"/>
<reference evidence="1 2" key="1">
    <citation type="submission" date="2018-03" db="EMBL/GenBank/DDBJ databases">
        <title>Draft Genome Sequences of the Obligatory Marine Myxobacteria Enhygromyxa salina SWB007.</title>
        <authorList>
            <person name="Poehlein A."/>
            <person name="Moghaddam J.A."/>
            <person name="Harms H."/>
            <person name="Alanjari M."/>
            <person name="Koenig G.M."/>
            <person name="Daniel R."/>
            <person name="Schaeberle T.F."/>
        </authorList>
    </citation>
    <scope>NUCLEOTIDE SEQUENCE [LARGE SCALE GENOMIC DNA]</scope>
    <source>
        <strain evidence="1 2">SWB007</strain>
    </source>
</reference>
<dbReference type="PROSITE" id="PS51257">
    <property type="entry name" value="PROKAR_LIPOPROTEIN"/>
    <property type="match status" value="1"/>
</dbReference>
<name>A0A2S9YY61_9BACT</name>
<gene>
    <name evidence="1" type="ORF">ENSA7_02050</name>
</gene>
<protein>
    <recommendedName>
        <fullName evidence="3">LTD domain-containing protein</fullName>
    </recommendedName>
</protein>
<dbReference type="EMBL" id="PVNL01000004">
    <property type="protein sequence ID" value="PRQ09999.1"/>
    <property type="molecule type" value="Genomic_DNA"/>
</dbReference>
<evidence type="ECO:0000313" key="1">
    <source>
        <dbReference type="EMBL" id="PRQ09999.1"/>
    </source>
</evidence>